<evidence type="ECO:0000313" key="2">
    <source>
        <dbReference type="Proteomes" id="UP001311232"/>
    </source>
</evidence>
<evidence type="ECO:0008006" key="3">
    <source>
        <dbReference type="Google" id="ProtNLM"/>
    </source>
</evidence>
<comment type="caution">
    <text evidence="1">The sequence shown here is derived from an EMBL/GenBank/DDBJ whole genome shotgun (WGS) entry which is preliminary data.</text>
</comment>
<dbReference type="Proteomes" id="UP001311232">
    <property type="component" value="Unassembled WGS sequence"/>
</dbReference>
<feature type="non-terminal residue" evidence="1">
    <location>
        <position position="61"/>
    </location>
</feature>
<organism evidence="1 2">
    <name type="scientific">Crenichthys baileyi</name>
    <name type="common">White River springfish</name>
    <dbReference type="NCBI Taxonomy" id="28760"/>
    <lineage>
        <taxon>Eukaryota</taxon>
        <taxon>Metazoa</taxon>
        <taxon>Chordata</taxon>
        <taxon>Craniata</taxon>
        <taxon>Vertebrata</taxon>
        <taxon>Euteleostomi</taxon>
        <taxon>Actinopterygii</taxon>
        <taxon>Neopterygii</taxon>
        <taxon>Teleostei</taxon>
        <taxon>Neoteleostei</taxon>
        <taxon>Acanthomorphata</taxon>
        <taxon>Ovalentaria</taxon>
        <taxon>Atherinomorphae</taxon>
        <taxon>Cyprinodontiformes</taxon>
        <taxon>Goodeidae</taxon>
        <taxon>Crenichthys</taxon>
    </lineage>
</organism>
<feature type="non-terminal residue" evidence="1">
    <location>
        <position position="1"/>
    </location>
</feature>
<evidence type="ECO:0000313" key="1">
    <source>
        <dbReference type="EMBL" id="KAK5602917.1"/>
    </source>
</evidence>
<accession>A0AAV9R314</accession>
<dbReference type="EMBL" id="JAHHUM010002599">
    <property type="protein sequence ID" value="KAK5602917.1"/>
    <property type="molecule type" value="Genomic_DNA"/>
</dbReference>
<gene>
    <name evidence="1" type="ORF">CRENBAI_021571</name>
</gene>
<reference evidence="1 2" key="1">
    <citation type="submission" date="2021-06" db="EMBL/GenBank/DDBJ databases">
        <authorList>
            <person name="Palmer J.M."/>
        </authorList>
    </citation>
    <scope>NUCLEOTIDE SEQUENCE [LARGE SCALE GENOMIC DNA]</scope>
    <source>
        <strain evidence="1 2">MEX-2019</strain>
        <tissue evidence="1">Muscle</tissue>
    </source>
</reference>
<keyword evidence="2" id="KW-1185">Reference proteome</keyword>
<dbReference type="AlphaFoldDB" id="A0AAV9R314"/>
<sequence>NRVYFQRWRETGGCDPTQQQLRLKSSNVTGTPLSVDHQRSNVSNGGWQTCFNTGFIETVQQ</sequence>
<proteinExistence type="predicted"/>
<name>A0AAV9R314_9TELE</name>
<protein>
    <recommendedName>
        <fullName evidence="3">Prepilin-type cleavage/methylation domain-containing protein</fullName>
    </recommendedName>
</protein>